<dbReference type="AlphaFoldDB" id="A0A9P7G679"/>
<reference evidence="2" key="2">
    <citation type="submission" date="2021-10" db="EMBL/GenBank/DDBJ databases">
        <title>Phylogenomics reveals ancestral predisposition of the termite-cultivated fungus Termitomyces towards a domesticated lifestyle.</title>
        <authorList>
            <person name="Auxier B."/>
            <person name="Grum-Grzhimaylo A."/>
            <person name="Cardenas M.E."/>
            <person name="Lodge J.D."/>
            <person name="Laessoe T."/>
            <person name="Pedersen O."/>
            <person name="Smith M.E."/>
            <person name="Kuyper T.W."/>
            <person name="Franco-Molano E.A."/>
            <person name="Baroni T.J."/>
            <person name="Aanen D.K."/>
        </authorList>
    </citation>
    <scope>NUCLEOTIDE SEQUENCE</scope>
    <source>
        <strain evidence="2">AP01</strain>
        <tissue evidence="2">Mycelium</tissue>
    </source>
</reference>
<evidence type="ECO:0000313" key="3">
    <source>
        <dbReference type="Proteomes" id="UP000775547"/>
    </source>
</evidence>
<feature type="compositionally biased region" description="Low complexity" evidence="1">
    <location>
        <begin position="140"/>
        <end position="150"/>
    </location>
</feature>
<sequence>MPVDARLFNMGEDNTVDQFIAKQVLEKDGYVVMTWEKVQTYDKMVWQQVNWALRASCEANKRREKKRAGPSTSNLNTRINCNQEMIDAAATVPVSRAVAGDDDAEGEPDEEEEFVTLDIIMSLLTPKSKSSSSTAKAIAASKAAPKTSTPVHKKEAVAKSAQKLHRPPNISIESDNSGGNADKPGSNKHSDSNIVAPLFTQQEQVEDELKSNTKDDEQNQEEEDDMEVDEDHGGDLNANQITDEAVH</sequence>
<feature type="region of interest" description="Disordered" evidence="1">
    <location>
        <begin position="140"/>
        <end position="247"/>
    </location>
</feature>
<name>A0A9P7G679_9AGAR</name>
<feature type="compositionally biased region" description="Polar residues" evidence="1">
    <location>
        <begin position="237"/>
        <end position="247"/>
    </location>
</feature>
<accession>A0A9P7G679</accession>
<organism evidence="2 3">
    <name type="scientific">Asterophora parasitica</name>
    <dbReference type="NCBI Taxonomy" id="117018"/>
    <lineage>
        <taxon>Eukaryota</taxon>
        <taxon>Fungi</taxon>
        <taxon>Dikarya</taxon>
        <taxon>Basidiomycota</taxon>
        <taxon>Agaricomycotina</taxon>
        <taxon>Agaricomycetes</taxon>
        <taxon>Agaricomycetidae</taxon>
        <taxon>Agaricales</taxon>
        <taxon>Tricholomatineae</taxon>
        <taxon>Lyophyllaceae</taxon>
        <taxon>Asterophora</taxon>
    </lineage>
</organism>
<keyword evidence="3" id="KW-1185">Reference proteome</keyword>
<comment type="caution">
    <text evidence="2">The sequence shown here is derived from an EMBL/GenBank/DDBJ whole genome shotgun (WGS) entry which is preliminary data.</text>
</comment>
<proteinExistence type="predicted"/>
<dbReference type="Proteomes" id="UP000775547">
    <property type="component" value="Unassembled WGS sequence"/>
</dbReference>
<evidence type="ECO:0000313" key="2">
    <source>
        <dbReference type="EMBL" id="KAG5641262.1"/>
    </source>
</evidence>
<dbReference type="EMBL" id="JABCKV010000349">
    <property type="protein sequence ID" value="KAG5641262.1"/>
    <property type="molecule type" value="Genomic_DNA"/>
</dbReference>
<reference evidence="2" key="1">
    <citation type="submission" date="2020-07" db="EMBL/GenBank/DDBJ databases">
        <authorList>
            <person name="Nieuwenhuis M."/>
            <person name="Van De Peppel L.J.J."/>
        </authorList>
    </citation>
    <scope>NUCLEOTIDE SEQUENCE</scope>
    <source>
        <strain evidence="2">AP01</strain>
        <tissue evidence="2">Mycelium</tissue>
    </source>
</reference>
<feature type="compositionally biased region" description="Acidic residues" evidence="1">
    <location>
        <begin position="218"/>
        <end position="232"/>
    </location>
</feature>
<evidence type="ECO:0000256" key="1">
    <source>
        <dbReference type="SAM" id="MobiDB-lite"/>
    </source>
</evidence>
<gene>
    <name evidence="2" type="ORF">DXG03_005646</name>
</gene>
<protein>
    <submittedName>
        <fullName evidence="2">Uncharacterized protein</fullName>
    </submittedName>
</protein>
<feature type="compositionally biased region" description="Basic and acidic residues" evidence="1">
    <location>
        <begin position="207"/>
        <end position="217"/>
    </location>
</feature>